<dbReference type="GO" id="GO:0005634">
    <property type="term" value="C:nucleus"/>
    <property type="evidence" value="ECO:0007669"/>
    <property type="project" value="TreeGrafter"/>
</dbReference>
<evidence type="ECO:0000256" key="3">
    <source>
        <dbReference type="ARBA" id="ARBA00022691"/>
    </source>
</evidence>
<keyword evidence="1" id="KW-0489">Methyltransferase</keyword>
<dbReference type="AlphaFoldDB" id="A0A9P6IQT4"/>
<dbReference type="PANTHER" id="PTHR13271">
    <property type="entry name" value="UNCHARACTERIZED PUTATIVE METHYLTRANSFERASE"/>
    <property type="match status" value="1"/>
</dbReference>
<dbReference type="InterPro" id="IPR036464">
    <property type="entry name" value="Rubisco_LSMT_subst-bd_sf"/>
</dbReference>
<proteinExistence type="predicted"/>
<dbReference type="CDD" id="cd19180">
    <property type="entry name" value="SET_SpSET10-like"/>
    <property type="match status" value="1"/>
</dbReference>
<dbReference type="SUPFAM" id="SSF82199">
    <property type="entry name" value="SET domain"/>
    <property type="match status" value="1"/>
</dbReference>
<evidence type="ECO:0000313" key="6">
    <source>
        <dbReference type="Proteomes" id="UP000738359"/>
    </source>
</evidence>
<evidence type="ECO:0000256" key="2">
    <source>
        <dbReference type="ARBA" id="ARBA00022679"/>
    </source>
</evidence>
<dbReference type="InterPro" id="IPR050600">
    <property type="entry name" value="SETD3_SETD6_MTase"/>
</dbReference>
<protein>
    <recommendedName>
        <fullName evidence="4">Rubisco LSMT substrate-binding domain-containing protein</fullName>
    </recommendedName>
</protein>
<keyword evidence="6" id="KW-1185">Reference proteome</keyword>
<reference evidence="5" key="1">
    <citation type="journal article" date="2020" name="Fungal Divers.">
        <title>Resolving the Mortierellaceae phylogeny through synthesis of multi-gene phylogenetics and phylogenomics.</title>
        <authorList>
            <person name="Vandepol N."/>
            <person name="Liber J."/>
            <person name="Desiro A."/>
            <person name="Na H."/>
            <person name="Kennedy M."/>
            <person name="Barry K."/>
            <person name="Grigoriev I.V."/>
            <person name="Miller A.N."/>
            <person name="O'Donnell K."/>
            <person name="Stajich J.E."/>
            <person name="Bonito G."/>
        </authorList>
    </citation>
    <scope>NUCLEOTIDE SEQUENCE</scope>
    <source>
        <strain evidence="5">CK1249</strain>
    </source>
</reference>
<keyword evidence="3" id="KW-0949">S-adenosyl-L-methionine</keyword>
<gene>
    <name evidence="5" type="ORF">BGZ70_004500</name>
</gene>
<dbReference type="InterPro" id="IPR044432">
    <property type="entry name" value="Set10/Efm1_SET"/>
</dbReference>
<evidence type="ECO:0000256" key="1">
    <source>
        <dbReference type="ARBA" id="ARBA00022603"/>
    </source>
</evidence>
<evidence type="ECO:0000259" key="4">
    <source>
        <dbReference type="Pfam" id="PF09273"/>
    </source>
</evidence>
<dbReference type="EMBL" id="JAAAHY010002387">
    <property type="protein sequence ID" value="KAF9944598.1"/>
    <property type="molecule type" value="Genomic_DNA"/>
</dbReference>
<organism evidence="5 6">
    <name type="scientific">Mortierella alpina</name>
    <name type="common">Oleaginous fungus</name>
    <name type="synonym">Mortierella renispora</name>
    <dbReference type="NCBI Taxonomy" id="64518"/>
    <lineage>
        <taxon>Eukaryota</taxon>
        <taxon>Fungi</taxon>
        <taxon>Fungi incertae sedis</taxon>
        <taxon>Mucoromycota</taxon>
        <taxon>Mortierellomycotina</taxon>
        <taxon>Mortierellomycetes</taxon>
        <taxon>Mortierellales</taxon>
        <taxon>Mortierellaceae</taxon>
        <taxon>Mortierella</taxon>
    </lineage>
</organism>
<comment type="caution">
    <text evidence="5">The sequence shown here is derived from an EMBL/GenBank/DDBJ whole genome shotgun (WGS) entry which is preliminary data.</text>
</comment>
<dbReference type="GO" id="GO:0032259">
    <property type="term" value="P:methylation"/>
    <property type="evidence" value="ECO:0007669"/>
    <property type="project" value="UniProtKB-KW"/>
</dbReference>
<dbReference type="OrthoDB" id="42889at2759"/>
<feature type="domain" description="Rubisco LSMT substrate-binding" evidence="4">
    <location>
        <begin position="236"/>
        <end position="382"/>
    </location>
</feature>
<sequence length="623" mass="70620">MDAPLSKQKRFVDWLAQHNASFQQLEFREVLTDGLARKALPDSAQSLDGRTALTLFLMQQSLLKESAFFQPYLDMVPDKIHTALEFDDQDLEHLKGTNAYLTIKELQQKLRQKYHDTMRIVGSDLKEQDGYTWEKFLWAETVLSSRAFPAHLFGGGAEGEIVLIPLADTLNHKSRHKATWIKTQQGLEMSGAAASKGDQLFNNYGPKSNEELLTGYGFCIEDNKDDMVTLKTNFSRDPDQERKSAILKQLGITDETIHYLRMDSIPELLLVAMRVMAMNPAEVGYYFDLMEQQEQEGTEDKEGDPNVREQRLQDLTERTGLVLAKELQFIGLRNEFAMLDLVDLLLGTKARGIMEWDAQLSAPQNQAQVFAQIYRRGQREILKSCAEITRGMFSVLLKESQSNNVNMERAAFIGSSLQQEALAHAERRPESLDTYCDAYFKAKAHEEVRSMSALKQEAAQQVLLTASSIMHEQRDSVFGEALMSAFPGHGWGEQGGGVEEDEELDEETEMTMQLEQDAILTCFLIFESRYPDHFKRFITAAKKFDYSSQLDEDMRDDVQDLHQSLQDTLESTDPERFDFQSTFTVKAFLWATGLLETLSLSFHIDGELVSGILAPRDAASAVS</sequence>
<dbReference type="Gene3D" id="3.90.1420.10">
    <property type="entry name" value="Rubisco LSMT, substrate-binding domain"/>
    <property type="match status" value="1"/>
</dbReference>
<dbReference type="GO" id="GO:0016279">
    <property type="term" value="F:protein-lysine N-methyltransferase activity"/>
    <property type="evidence" value="ECO:0007669"/>
    <property type="project" value="InterPro"/>
</dbReference>
<evidence type="ECO:0000313" key="5">
    <source>
        <dbReference type="EMBL" id="KAF9944598.1"/>
    </source>
</evidence>
<name>A0A9P6IQT4_MORAP</name>
<dbReference type="Pfam" id="PF09273">
    <property type="entry name" value="Rubis-subs-bind"/>
    <property type="match status" value="1"/>
</dbReference>
<dbReference type="InterPro" id="IPR015353">
    <property type="entry name" value="Rubisco_LSMT_subst-bd"/>
</dbReference>
<dbReference type="Gene3D" id="3.90.1410.10">
    <property type="entry name" value="set domain protein methyltransferase, domain 1"/>
    <property type="match status" value="1"/>
</dbReference>
<dbReference type="PANTHER" id="PTHR13271:SF147">
    <property type="entry name" value="PROTEIN-LYSINE N-METHYLTRANSFERASE EFM1-RELATED"/>
    <property type="match status" value="1"/>
</dbReference>
<keyword evidence="2" id="KW-0808">Transferase</keyword>
<accession>A0A9P6IQT4</accession>
<dbReference type="Proteomes" id="UP000738359">
    <property type="component" value="Unassembled WGS sequence"/>
</dbReference>
<dbReference type="InterPro" id="IPR046341">
    <property type="entry name" value="SET_dom_sf"/>
</dbReference>